<sequence length="173" mass="19236">MALTSDQKGHERSRPARTERFTKALPTRLDTSETGTRLAFLACDNKPGCFITRLGLVQRFNTVGTVDRSITIDPMRTTAHSKKGGRIFSYERVSRYFINSDFAELVKHGLAGTVGTSVGQLRDFGLQRAHAGYSVVLGFEASEETPRSVRARSRSTRKRPKVHSYSPSASQQQ</sequence>
<keyword evidence="3" id="KW-1185">Reference proteome</keyword>
<evidence type="ECO:0000313" key="2">
    <source>
        <dbReference type="EMBL" id="GAA0927264.1"/>
    </source>
</evidence>
<reference evidence="2 3" key="1">
    <citation type="journal article" date="2019" name="Int. J. Syst. Evol. Microbiol.">
        <title>The Global Catalogue of Microorganisms (GCM) 10K type strain sequencing project: providing services to taxonomists for standard genome sequencing and annotation.</title>
        <authorList>
            <consortium name="The Broad Institute Genomics Platform"/>
            <consortium name="The Broad Institute Genome Sequencing Center for Infectious Disease"/>
            <person name="Wu L."/>
            <person name="Ma J."/>
        </authorList>
    </citation>
    <scope>NUCLEOTIDE SEQUENCE [LARGE SCALE GENOMIC DNA]</scope>
    <source>
        <strain evidence="2 3">JCM 10673</strain>
    </source>
</reference>
<name>A0ABN1PFY6_9ACTN</name>
<feature type="compositionally biased region" description="Basic and acidic residues" evidence="1">
    <location>
        <begin position="7"/>
        <end position="20"/>
    </location>
</feature>
<comment type="caution">
    <text evidence="2">The sequence shown here is derived from an EMBL/GenBank/DDBJ whole genome shotgun (WGS) entry which is preliminary data.</text>
</comment>
<proteinExistence type="predicted"/>
<accession>A0ABN1PFY6</accession>
<organism evidence="2 3">
    <name type="scientific">Streptomyces thermoalcalitolerans</name>
    <dbReference type="NCBI Taxonomy" id="65605"/>
    <lineage>
        <taxon>Bacteria</taxon>
        <taxon>Bacillati</taxon>
        <taxon>Actinomycetota</taxon>
        <taxon>Actinomycetes</taxon>
        <taxon>Kitasatosporales</taxon>
        <taxon>Streptomycetaceae</taxon>
        <taxon>Streptomyces</taxon>
    </lineage>
</organism>
<gene>
    <name evidence="2" type="ORF">GCM10009549_49280</name>
</gene>
<dbReference type="EMBL" id="BAAAHG010000055">
    <property type="protein sequence ID" value="GAA0927264.1"/>
    <property type="molecule type" value="Genomic_DNA"/>
</dbReference>
<protein>
    <submittedName>
        <fullName evidence="2">Uncharacterized protein</fullName>
    </submittedName>
</protein>
<dbReference type="Proteomes" id="UP001501005">
    <property type="component" value="Unassembled WGS sequence"/>
</dbReference>
<feature type="region of interest" description="Disordered" evidence="1">
    <location>
        <begin position="143"/>
        <end position="173"/>
    </location>
</feature>
<feature type="compositionally biased region" description="Basic residues" evidence="1">
    <location>
        <begin position="149"/>
        <end position="162"/>
    </location>
</feature>
<feature type="region of interest" description="Disordered" evidence="1">
    <location>
        <begin position="1"/>
        <end position="20"/>
    </location>
</feature>
<evidence type="ECO:0000256" key="1">
    <source>
        <dbReference type="SAM" id="MobiDB-lite"/>
    </source>
</evidence>
<evidence type="ECO:0000313" key="3">
    <source>
        <dbReference type="Proteomes" id="UP001501005"/>
    </source>
</evidence>